<dbReference type="SUPFAM" id="SSF53850">
    <property type="entry name" value="Periplasmic binding protein-like II"/>
    <property type="match status" value="1"/>
</dbReference>
<dbReference type="GO" id="GO:0042301">
    <property type="term" value="F:phosphate ion binding"/>
    <property type="evidence" value="ECO:0007669"/>
    <property type="project" value="InterPro"/>
</dbReference>
<dbReference type="AlphaFoldDB" id="A0A6J6LAW0"/>
<dbReference type="Pfam" id="PF12849">
    <property type="entry name" value="PBP_like_2"/>
    <property type="match status" value="1"/>
</dbReference>
<dbReference type="InterPro" id="IPR050962">
    <property type="entry name" value="Phosphate-bind_PstS"/>
</dbReference>
<evidence type="ECO:0000256" key="1">
    <source>
        <dbReference type="ARBA" id="ARBA00008725"/>
    </source>
</evidence>
<name>A0A6J6LAW0_9ZZZZ</name>
<accession>A0A6J6LAW0</accession>
<dbReference type="EMBL" id="CAEZWR010000026">
    <property type="protein sequence ID" value="CAB4657774.1"/>
    <property type="molecule type" value="Genomic_DNA"/>
</dbReference>
<feature type="domain" description="PBP" evidence="4">
    <location>
        <begin position="20"/>
        <end position="319"/>
    </location>
</feature>
<dbReference type="PANTHER" id="PTHR42996">
    <property type="entry name" value="PHOSPHATE-BINDING PROTEIN PSTS"/>
    <property type="match status" value="1"/>
</dbReference>
<keyword evidence="2" id="KW-0813">Transport</keyword>
<dbReference type="PANTHER" id="PTHR42996:SF1">
    <property type="entry name" value="PHOSPHATE-BINDING PROTEIN PSTS"/>
    <property type="match status" value="1"/>
</dbReference>
<dbReference type="GO" id="GO:0043190">
    <property type="term" value="C:ATP-binding cassette (ABC) transporter complex"/>
    <property type="evidence" value="ECO:0007669"/>
    <property type="project" value="InterPro"/>
</dbReference>
<dbReference type="InterPro" id="IPR024370">
    <property type="entry name" value="PBP_domain"/>
</dbReference>
<evidence type="ECO:0000256" key="3">
    <source>
        <dbReference type="ARBA" id="ARBA00022592"/>
    </source>
</evidence>
<comment type="similarity">
    <text evidence="1">Belongs to the PstS family.</text>
</comment>
<evidence type="ECO:0000259" key="4">
    <source>
        <dbReference type="Pfam" id="PF12849"/>
    </source>
</evidence>
<keyword evidence="3" id="KW-0592">Phosphate transport</keyword>
<dbReference type="Gene3D" id="3.40.190.10">
    <property type="entry name" value="Periplasmic binding protein-like II"/>
    <property type="match status" value="2"/>
</dbReference>
<dbReference type="PIRSF" id="PIRSF002756">
    <property type="entry name" value="PstS"/>
    <property type="match status" value="1"/>
</dbReference>
<sequence>MRRTLVAIATTALAASAIAVAAPAQAAETISGGGASFPYPFISQCAADFNASQSNFTVNYTSTGSGTGKSNFTKGTFVYGQTDSAYSSGEPTFDWTYVPNIGGALAFPINLKNAKTGKTLGSSIQLKRTTLSKIMAGAITKWNDKEILATNARIAASIPDQNITVVYRSGNSGTSNNTLQYLNAFAPSIWSKVQDDFSTAFPGGTPPASSLAGKDNATIIATIDATSGAIGAVDFGDAKGYPVARIENALGEFIAPSAASAAKNLATQDNLNSRGLVALDYNVKVKGAYPMAIFSYGIARTDGKGPNGLGVRQFQDYLIQKCGPSRAAQLGYVPVAGKVLAKAKALVANIK</sequence>
<reference evidence="5" key="1">
    <citation type="submission" date="2020-05" db="EMBL/GenBank/DDBJ databases">
        <authorList>
            <person name="Chiriac C."/>
            <person name="Salcher M."/>
            <person name="Ghai R."/>
            <person name="Kavagutti S V."/>
        </authorList>
    </citation>
    <scope>NUCLEOTIDE SEQUENCE</scope>
</reference>
<evidence type="ECO:0000256" key="2">
    <source>
        <dbReference type="ARBA" id="ARBA00022448"/>
    </source>
</evidence>
<gene>
    <name evidence="5" type="ORF">UFOPK2282_00340</name>
</gene>
<protein>
    <submittedName>
        <fullName evidence="5">Unannotated protein</fullName>
    </submittedName>
</protein>
<evidence type="ECO:0000313" key="5">
    <source>
        <dbReference type="EMBL" id="CAB4657774.1"/>
    </source>
</evidence>
<proteinExistence type="inferred from homology"/>
<organism evidence="5">
    <name type="scientific">freshwater metagenome</name>
    <dbReference type="NCBI Taxonomy" id="449393"/>
    <lineage>
        <taxon>unclassified sequences</taxon>
        <taxon>metagenomes</taxon>
        <taxon>ecological metagenomes</taxon>
    </lineage>
</organism>
<dbReference type="InterPro" id="IPR005673">
    <property type="entry name" value="ABC_phos-bd_PstS"/>
</dbReference>
<dbReference type="GO" id="GO:0035435">
    <property type="term" value="P:phosphate ion transmembrane transport"/>
    <property type="evidence" value="ECO:0007669"/>
    <property type="project" value="InterPro"/>
</dbReference>